<evidence type="ECO:0000313" key="3">
    <source>
        <dbReference type="Proteomes" id="UP000515129"/>
    </source>
</evidence>
<reference evidence="4" key="1">
    <citation type="submission" date="2025-08" db="UniProtKB">
        <authorList>
            <consortium name="RefSeq"/>
        </authorList>
    </citation>
    <scope>IDENTIFICATION</scope>
    <source>
        <strain evidence="4">Wakin</strain>
        <tissue evidence="4">Muscle</tissue>
    </source>
</reference>
<dbReference type="InterPro" id="IPR018378">
    <property type="entry name" value="C-type_lectin_CS"/>
</dbReference>
<keyword evidence="1" id="KW-1015">Disulfide bond</keyword>
<feature type="domain" description="C-type lectin" evidence="2">
    <location>
        <begin position="159"/>
        <end position="259"/>
    </location>
</feature>
<evidence type="ECO:0000256" key="1">
    <source>
        <dbReference type="ARBA" id="ARBA00023157"/>
    </source>
</evidence>
<dbReference type="SUPFAM" id="SSF56436">
    <property type="entry name" value="C-type lectin-like"/>
    <property type="match status" value="2"/>
</dbReference>
<dbReference type="InterPro" id="IPR016187">
    <property type="entry name" value="CTDL_fold"/>
</dbReference>
<dbReference type="PANTHER" id="PTHR45784:SF3">
    <property type="entry name" value="C-TYPE LECTIN DOMAIN FAMILY 4 MEMBER K-LIKE-RELATED"/>
    <property type="match status" value="1"/>
</dbReference>
<organism evidence="3 4">
    <name type="scientific">Carassius auratus</name>
    <name type="common">Goldfish</name>
    <dbReference type="NCBI Taxonomy" id="7957"/>
    <lineage>
        <taxon>Eukaryota</taxon>
        <taxon>Metazoa</taxon>
        <taxon>Chordata</taxon>
        <taxon>Craniata</taxon>
        <taxon>Vertebrata</taxon>
        <taxon>Euteleostomi</taxon>
        <taxon>Actinopterygii</taxon>
        <taxon>Neopterygii</taxon>
        <taxon>Teleostei</taxon>
        <taxon>Ostariophysi</taxon>
        <taxon>Cypriniformes</taxon>
        <taxon>Cyprinidae</taxon>
        <taxon>Cyprininae</taxon>
        <taxon>Carassius</taxon>
    </lineage>
</organism>
<protein>
    <submittedName>
        <fullName evidence="4">Macrophage mannose receptor 1-like</fullName>
    </submittedName>
</protein>
<proteinExistence type="predicted"/>
<dbReference type="AlphaFoldDB" id="A0A6P6N770"/>
<dbReference type="OrthoDB" id="6369810at2759"/>
<dbReference type="InterPro" id="IPR016186">
    <property type="entry name" value="C-type_lectin-like/link_sf"/>
</dbReference>
<dbReference type="PROSITE" id="PS00615">
    <property type="entry name" value="C_TYPE_LECTIN_1"/>
    <property type="match status" value="1"/>
</dbReference>
<dbReference type="InterPro" id="IPR001304">
    <property type="entry name" value="C-type_lectin-like"/>
</dbReference>
<dbReference type="KEGG" id="caua:113075636"/>
<name>A0A6P6N770_CARAU</name>
<dbReference type="Gene3D" id="3.10.100.10">
    <property type="entry name" value="Mannose-Binding Protein A, subunit A"/>
    <property type="match status" value="2"/>
</dbReference>
<dbReference type="GeneID" id="113075636"/>
<keyword evidence="3" id="KW-1185">Reference proteome</keyword>
<sequence>MFESDLCPAEELKDERGILKQKRDRTCISSVISKQFLFIKQAKTFSDAQVYCRQFHGDLASVEDTADFSRLQAVVSGVTDPGVWIGLKRGELHWIWSLSDRAFYREGEAEYRRWKAGQLDNAGGHENCGALDSNGEFWDVPCTNQFPFICYDGNVPQRYVYVSAGKSWSDAQTLCRQTHTDLVSVRNLDENQQLQNLVHGTPVFIGLYKDAFRWTDNSSSMIRHWSVGEPDGSGACVLHSLSNTWSDENCDQTRPFICEDGVKMQILRMKLRSGQNMDDPVMKVSVVQKIQQKLMSLGMPTDAKLQWRVQSDGEIFLPLEKDMNSQK</sequence>
<dbReference type="PROSITE" id="PS50041">
    <property type="entry name" value="C_TYPE_LECTIN_2"/>
    <property type="match status" value="2"/>
</dbReference>
<evidence type="ECO:0000259" key="2">
    <source>
        <dbReference type="PROSITE" id="PS50041"/>
    </source>
</evidence>
<accession>A0A6P6N770</accession>
<dbReference type="Proteomes" id="UP000515129">
    <property type="component" value="Unplaced"/>
</dbReference>
<feature type="domain" description="C-type lectin" evidence="2">
    <location>
        <begin position="36"/>
        <end position="151"/>
    </location>
</feature>
<gene>
    <name evidence="4" type="primary">LOC113075636</name>
</gene>
<evidence type="ECO:0000313" key="4">
    <source>
        <dbReference type="RefSeq" id="XP_026104104.1"/>
    </source>
</evidence>
<dbReference type="PANTHER" id="PTHR45784">
    <property type="entry name" value="C-TYPE LECTIN DOMAIN FAMILY 20 MEMBER A-RELATED"/>
    <property type="match status" value="1"/>
</dbReference>
<dbReference type="Pfam" id="PF00059">
    <property type="entry name" value="Lectin_C"/>
    <property type="match status" value="2"/>
</dbReference>
<dbReference type="SMART" id="SM00034">
    <property type="entry name" value="CLECT"/>
    <property type="match status" value="2"/>
</dbReference>
<dbReference type="RefSeq" id="XP_026104104.1">
    <property type="nucleotide sequence ID" value="XM_026248319.1"/>
</dbReference>